<accession>A0A5C1H8E8</accession>
<name>A0A5C1H8E8_9APIC</name>
<evidence type="ECO:0008006" key="2">
    <source>
        <dbReference type="Google" id="ProtNLM"/>
    </source>
</evidence>
<proteinExistence type="predicted"/>
<protein>
    <recommendedName>
        <fullName evidence="2">30S ribosomal protein S18</fullName>
    </recommendedName>
</protein>
<organism evidence="1">
    <name type="scientific">Nephromyces sp. ex Molgula occidentalis</name>
    <dbReference type="NCBI Taxonomy" id="2544991"/>
    <lineage>
        <taxon>Eukaryota</taxon>
        <taxon>Sar</taxon>
        <taxon>Alveolata</taxon>
        <taxon>Apicomplexa</taxon>
        <taxon>Aconoidasida</taxon>
        <taxon>Nephromycida</taxon>
        <taxon>Nephromyces</taxon>
    </lineage>
</organism>
<sequence>MNSLLYTQNKNIYKYYLFKNNNLKKKSLINIKNNKYKFIKKLIKYYRILGIYSFKNDTLINIK</sequence>
<reference evidence="1" key="1">
    <citation type="journal article" date="2019" name="Genome Biol. Evol.">
        <title>Nephromyces represents a diverse and novel lineage of the Apicomplexa that has retained apicoplasts.</title>
        <authorList>
            <person name="Munoz-Gomez S.A."/>
            <person name="Durnin K."/>
            <person name="Eme L."/>
            <person name="Paight C."/>
            <person name="Lane C.E."/>
            <person name="Saffo M.B."/>
            <person name="Slamovits C.H."/>
        </authorList>
    </citation>
    <scope>NUCLEOTIDE SEQUENCE</scope>
    <source>
        <strain evidence="1">688</strain>
    </source>
</reference>
<dbReference type="AlphaFoldDB" id="A0A5C1H8E8"/>
<dbReference type="EMBL" id="MK573209">
    <property type="protein sequence ID" value="QEM01841.1"/>
    <property type="molecule type" value="Genomic_DNA"/>
</dbReference>
<evidence type="ECO:0000313" key="1">
    <source>
        <dbReference type="EMBL" id="QEM01841.1"/>
    </source>
</evidence>
<gene>
    <name evidence="1" type="primary">orf59</name>
</gene>